<accession>A0AAN8PS41</accession>
<sequence>MACCGIGSIVGKTIGNKCEKPIPKDIINKLKHITSQEDLFEIKTRDSSNFTYRGAFTSKAPSMVTRKEKEFVLRTSCALIHNGNTIIAEVEWKGTVKQCNISKCYFVEKCNQVMNNYTDLQSLSRSVPYARERATLWLLTFGADS</sequence>
<protein>
    <submittedName>
        <fullName evidence="1">Uncharacterized protein</fullName>
    </submittedName>
</protein>
<evidence type="ECO:0000313" key="1">
    <source>
        <dbReference type="EMBL" id="KAK6183357.1"/>
    </source>
</evidence>
<name>A0AAN8PS41_PATCE</name>
<dbReference type="EMBL" id="JAZGQO010000007">
    <property type="protein sequence ID" value="KAK6183357.1"/>
    <property type="molecule type" value="Genomic_DNA"/>
</dbReference>
<reference evidence="1 2" key="1">
    <citation type="submission" date="2024-01" db="EMBL/GenBank/DDBJ databases">
        <title>The genome of the rayed Mediterranean limpet Patella caerulea (Linnaeus, 1758).</title>
        <authorList>
            <person name="Anh-Thu Weber A."/>
            <person name="Halstead-Nussloch G."/>
        </authorList>
    </citation>
    <scope>NUCLEOTIDE SEQUENCE [LARGE SCALE GENOMIC DNA]</scope>
    <source>
        <strain evidence="1">AATW-2023a</strain>
        <tissue evidence="1">Whole specimen</tissue>
    </source>
</reference>
<keyword evidence="2" id="KW-1185">Reference proteome</keyword>
<dbReference type="AlphaFoldDB" id="A0AAN8PS41"/>
<dbReference type="Proteomes" id="UP001347796">
    <property type="component" value="Unassembled WGS sequence"/>
</dbReference>
<comment type="caution">
    <text evidence="1">The sequence shown here is derived from an EMBL/GenBank/DDBJ whole genome shotgun (WGS) entry which is preliminary data.</text>
</comment>
<proteinExistence type="predicted"/>
<gene>
    <name evidence="1" type="ORF">SNE40_010856</name>
</gene>
<organism evidence="1 2">
    <name type="scientific">Patella caerulea</name>
    <name type="common">Rayed Mediterranean limpet</name>
    <dbReference type="NCBI Taxonomy" id="87958"/>
    <lineage>
        <taxon>Eukaryota</taxon>
        <taxon>Metazoa</taxon>
        <taxon>Spiralia</taxon>
        <taxon>Lophotrochozoa</taxon>
        <taxon>Mollusca</taxon>
        <taxon>Gastropoda</taxon>
        <taxon>Patellogastropoda</taxon>
        <taxon>Patelloidea</taxon>
        <taxon>Patellidae</taxon>
        <taxon>Patella</taxon>
    </lineage>
</organism>
<evidence type="ECO:0000313" key="2">
    <source>
        <dbReference type="Proteomes" id="UP001347796"/>
    </source>
</evidence>